<feature type="transmembrane region" description="Helical" evidence="8">
    <location>
        <begin position="92"/>
        <end position="114"/>
    </location>
</feature>
<dbReference type="PROSITE" id="PS50893">
    <property type="entry name" value="ABC_TRANSPORTER_2"/>
    <property type="match status" value="1"/>
</dbReference>
<dbReference type="Gene3D" id="1.10.3720.10">
    <property type="entry name" value="MetI-like"/>
    <property type="match status" value="1"/>
</dbReference>
<dbReference type="PANTHER" id="PTHR42788">
    <property type="entry name" value="TAURINE IMPORT ATP-BINDING PROTEIN-RELATED"/>
    <property type="match status" value="1"/>
</dbReference>
<accession>A0A1N6WBT7</accession>
<evidence type="ECO:0000256" key="4">
    <source>
        <dbReference type="ARBA" id="ARBA00022741"/>
    </source>
</evidence>
<comment type="similarity">
    <text evidence="8">Belongs to the binding-protein-dependent transport system permease family.</text>
</comment>
<dbReference type="GO" id="GO:0005524">
    <property type="term" value="F:ATP binding"/>
    <property type="evidence" value="ECO:0007669"/>
    <property type="project" value="UniProtKB-KW"/>
</dbReference>
<feature type="transmembrane region" description="Helical" evidence="8">
    <location>
        <begin position="120"/>
        <end position="139"/>
    </location>
</feature>
<keyword evidence="6 8" id="KW-1133">Transmembrane helix</keyword>
<keyword evidence="7 8" id="KW-0472">Membrane</keyword>
<evidence type="ECO:0000256" key="2">
    <source>
        <dbReference type="ARBA" id="ARBA00022448"/>
    </source>
</evidence>
<dbReference type="SUPFAM" id="SSF52540">
    <property type="entry name" value="P-loop containing nucleoside triphosphate hydrolases"/>
    <property type="match status" value="1"/>
</dbReference>
<dbReference type="OrthoDB" id="6198786at2"/>
<dbReference type="GO" id="GO:0005886">
    <property type="term" value="C:plasma membrane"/>
    <property type="evidence" value="ECO:0007669"/>
    <property type="project" value="UniProtKB-SubCell"/>
</dbReference>
<dbReference type="EMBL" id="FTMS01000017">
    <property type="protein sequence ID" value="SIQ87643.1"/>
    <property type="molecule type" value="Genomic_DNA"/>
</dbReference>
<keyword evidence="4" id="KW-0547">Nucleotide-binding</keyword>
<feature type="region of interest" description="Disordered" evidence="9">
    <location>
        <begin position="254"/>
        <end position="285"/>
    </location>
</feature>
<dbReference type="Proteomes" id="UP000186400">
    <property type="component" value="Unassembled WGS sequence"/>
</dbReference>
<dbReference type="RefSeq" id="WP_076489590.1">
    <property type="nucleotide sequence ID" value="NZ_FTMS01000017.1"/>
</dbReference>
<keyword evidence="5" id="KW-0067">ATP-binding</keyword>
<dbReference type="InterPro" id="IPR000515">
    <property type="entry name" value="MetI-like"/>
</dbReference>
<comment type="subcellular location">
    <subcellularLocation>
        <location evidence="1 8">Cell membrane</location>
        <topology evidence="1 8">Multi-pass membrane protein</topology>
    </subcellularLocation>
</comment>
<sequence length="575" mass="62235">MIRSRAGYAGAGALIALWWAGSALVAREILLPSPPVVFHALRKILADPSFGPTLAASLARWVLGWFLSLVGAVVLASLAVGRPNLARFLRPALVTVRSVPVVSVILLALIWLPLDGVPVFVSLLVSLPLLYQGVLDGLRSVDRDLLDMGRLFRVSLPGRIWHIHIPGAAPVVLSAATSAAGMSWKAVIAAEVLSQPRLAVGTSMHVAKLYLETPSVIAWTFIAVLMATLVDGALGVLDRHLLAWCEVPEHRQGHEPDKRLARRVGLDQPGGEPLPASPVQTGRSPGSGLEEEFPLLFPSSGPRGGRPSAGIVLRSVSFSFPGVPLFENFNLEIEPGSATAILGRSGAGKTTLLRLLAGDLLASGGSITRSCRSNHRGDIKDASGSSSRGRWIRRFIFPRVGQEEFPRVGFVFQEPRLLPWRSVLDNLLLVLPRRGTRSEGRELRRQLAAFLETLRLPRPGDYPGALSGGMKQRVNLIRAFLRSASVICLDEPLANQDAATRGELRSLIRELRTTIGPALVMVTHSRQEALALADRVIILADQHPTKIIGDFLIKDISSDEREKVVQQIDSLLEDT</sequence>
<dbReference type="PROSITE" id="PS50928">
    <property type="entry name" value="ABC_TM1"/>
    <property type="match status" value="1"/>
</dbReference>
<dbReference type="GO" id="GO:0055085">
    <property type="term" value="P:transmembrane transport"/>
    <property type="evidence" value="ECO:0007669"/>
    <property type="project" value="InterPro"/>
</dbReference>
<dbReference type="GO" id="GO:0016887">
    <property type="term" value="F:ATP hydrolysis activity"/>
    <property type="evidence" value="ECO:0007669"/>
    <property type="project" value="InterPro"/>
</dbReference>
<keyword evidence="3 8" id="KW-0812">Transmembrane</keyword>
<evidence type="ECO:0000259" key="11">
    <source>
        <dbReference type="PROSITE" id="PS50928"/>
    </source>
</evidence>
<feature type="domain" description="ABC transporter" evidence="10">
    <location>
        <begin position="311"/>
        <end position="566"/>
    </location>
</feature>
<dbReference type="InterPro" id="IPR003593">
    <property type="entry name" value="AAA+_ATPase"/>
</dbReference>
<evidence type="ECO:0000256" key="5">
    <source>
        <dbReference type="ARBA" id="ARBA00022840"/>
    </source>
</evidence>
<evidence type="ECO:0000256" key="8">
    <source>
        <dbReference type="RuleBase" id="RU363032"/>
    </source>
</evidence>
<feature type="transmembrane region" description="Helical" evidence="8">
    <location>
        <begin position="216"/>
        <end position="237"/>
    </location>
</feature>
<dbReference type="PROSITE" id="PS00211">
    <property type="entry name" value="ABC_TRANSPORTER_1"/>
    <property type="match status" value="1"/>
</dbReference>
<evidence type="ECO:0000259" key="10">
    <source>
        <dbReference type="PROSITE" id="PS50893"/>
    </source>
</evidence>
<evidence type="ECO:0000256" key="7">
    <source>
        <dbReference type="ARBA" id="ARBA00023136"/>
    </source>
</evidence>
<evidence type="ECO:0000256" key="6">
    <source>
        <dbReference type="ARBA" id="ARBA00022989"/>
    </source>
</evidence>
<feature type="domain" description="ABC transmembrane type-1" evidence="11">
    <location>
        <begin position="50"/>
        <end position="234"/>
    </location>
</feature>
<gene>
    <name evidence="12" type="ORF">SAMN05920897_11716</name>
</gene>
<proteinExistence type="inferred from homology"/>
<reference evidence="12 13" key="1">
    <citation type="submission" date="2017-01" db="EMBL/GenBank/DDBJ databases">
        <authorList>
            <person name="Mah S.A."/>
            <person name="Swanson W.J."/>
            <person name="Moy G.W."/>
            <person name="Vacquier V.D."/>
        </authorList>
    </citation>
    <scope>NUCLEOTIDE SEQUENCE [LARGE SCALE GENOMIC DNA]</scope>
    <source>
        <strain evidence="12 13">ASpG1</strain>
    </source>
</reference>
<dbReference type="SMART" id="SM00382">
    <property type="entry name" value="AAA"/>
    <property type="match status" value="1"/>
</dbReference>
<dbReference type="Pfam" id="PF00005">
    <property type="entry name" value="ABC_tran"/>
    <property type="match status" value="1"/>
</dbReference>
<dbReference type="InterPro" id="IPR035906">
    <property type="entry name" value="MetI-like_sf"/>
</dbReference>
<evidence type="ECO:0000313" key="13">
    <source>
        <dbReference type="Proteomes" id="UP000186400"/>
    </source>
</evidence>
<dbReference type="InterPro" id="IPR003439">
    <property type="entry name" value="ABC_transporter-like_ATP-bd"/>
</dbReference>
<keyword evidence="13" id="KW-1185">Reference proteome</keyword>
<protein>
    <submittedName>
        <fullName evidence="12">NitT/TauT family transport system permease protein</fullName>
    </submittedName>
</protein>
<keyword evidence="2 8" id="KW-0813">Transport</keyword>
<evidence type="ECO:0000256" key="1">
    <source>
        <dbReference type="ARBA" id="ARBA00004651"/>
    </source>
</evidence>
<name>A0A1N6WBT7_9SPIO</name>
<dbReference type="Pfam" id="PF00528">
    <property type="entry name" value="BPD_transp_1"/>
    <property type="match status" value="1"/>
</dbReference>
<dbReference type="PANTHER" id="PTHR42788:SF13">
    <property type="entry name" value="ALIPHATIC SULFONATES IMPORT ATP-BINDING PROTEIN SSUB"/>
    <property type="match status" value="1"/>
</dbReference>
<dbReference type="Gene3D" id="3.40.50.300">
    <property type="entry name" value="P-loop containing nucleotide triphosphate hydrolases"/>
    <property type="match status" value="1"/>
</dbReference>
<evidence type="ECO:0000256" key="9">
    <source>
        <dbReference type="SAM" id="MobiDB-lite"/>
    </source>
</evidence>
<organism evidence="12 13">
    <name type="scientific">Alkalispirochaeta americana</name>
    <dbReference type="NCBI Taxonomy" id="159291"/>
    <lineage>
        <taxon>Bacteria</taxon>
        <taxon>Pseudomonadati</taxon>
        <taxon>Spirochaetota</taxon>
        <taxon>Spirochaetia</taxon>
        <taxon>Spirochaetales</taxon>
        <taxon>Spirochaetaceae</taxon>
        <taxon>Alkalispirochaeta</taxon>
    </lineage>
</organism>
<dbReference type="InterPro" id="IPR027417">
    <property type="entry name" value="P-loop_NTPase"/>
</dbReference>
<dbReference type="STRING" id="159291.SAMN05920897_11716"/>
<dbReference type="InterPro" id="IPR017871">
    <property type="entry name" value="ABC_transporter-like_CS"/>
</dbReference>
<feature type="transmembrane region" description="Helical" evidence="8">
    <location>
        <begin position="58"/>
        <end position="80"/>
    </location>
</feature>
<dbReference type="AlphaFoldDB" id="A0A1N6WBT7"/>
<dbReference type="InterPro" id="IPR050166">
    <property type="entry name" value="ABC_transporter_ATP-bind"/>
</dbReference>
<evidence type="ECO:0000256" key="3">
    <source>
        <dbReference type="ARBA" id="ARBA00022692"/>
    </source>
</evidence>
<dbReference type="SUPFAM" id="SSF161098">
    <property type="entry name" value="MetI-like"/>
    <property type="match status" value="1"/>
</dbReference>
<evidence type="ECO:0000313" key="12">
    <source>
        <dbReference type="EMBL" id="SIQ87643.1"/>
    </source>
</evidence>